<comment type="function">
    <text evidence="1">Alpha-L-fucosidase is responsible for hydrolyzing the alpha-1,6-linked fucose joined to the reducing-end N-acetylglucosamine of the carbohydrate moieties of glycoproteins.</text>
</comment>
<evidence type="ECO:0000313" key="8">
    <source>
        <dbReference type="EMBL" id="ORZ15189.1"/>
    </source>
</evidence>
<evidence type="ECO:0000256" key="4">
    <source>
        <dbReference type="ARBA" id="ARBA00022729"/>
    </source>
</evidence>
<dbReference type="Gene3D" id="3.20.20.80">
    <property type="entry name" value="Glycosidases"/>
    <property type="match status" value="1"/>
</dbReference>
<protein>
    <recommendedName>
        <fullName evidence="3">alpha-L-fucosidase</fullName>
        <ecNumber evidence="3">3.2.1.51</ecNumber>
    </recommendedName>
</protein>
<dbReference type="GO" id="GO:0004560">
    <property type="term" value="F:alpha-L-fucosidase activity"/>
    <property type="evidence" value="ECO:0007669"/>
    <property type="project" value="UniProtKB-EC"/>
</dbReference>
<reference evidence="8 9" key="1">
    <citation type="submission" date="2016-07" db="EMBL/GenBank/DDBJ databases">
        <title>Pervasive Adenine N6-methylation of Active Genes in Fungi.</title>
        <authorList>
            <consortium name="DOE Joint Genome Institute"/>
            <person name="Mondo S.J."/>
            <person name="Dannebaum R.O."/>
            <person name="Kuo R.C."/>
            <person name="Labutti K."/>
            <person name="Haridas S."/>
            <person name="Kuo A."/>
            <person name="Salamov A."/>
            <person name="Ahrendt S.R."/>
            <person name="Lipzen A."/>
            <person name="Sullivan W."/>
            <person name="Andreopoulos W.B."/>
            <person name="Clum A."/>
            <person name="Lindquist E."/>
            <person name="Daum C."/>
            <person name="Ramamoorthy G.K."/>
            <person name="Gryganskyi A."/>
            <person name="Culley D."/>
            <person name="Magnuson J.K."/>
            <person name="James T.Y."/>
            <person name="O'Malley M.A."/>
            <person name="Stajich J.E."/>
            <person name="Spatafora J.W."/>
            <person name="Visel A."/>
            <person name="Grigoriev I.V."/>
        </authorList>
    </citation>
    <scope>NUCLEOTIDE SEQUENCE [LARGE SCALE GENOMIC DNA]</scope>
    <source>
        <strain evidence="8 9">NRRL 1336</strain>
    </source>
</reference>
<name>A0A1X2IEV4_9FUNG</name>
<evidence type="ECO:0000256" key="3">
    <source>
        <dbReference type="ARBA" id="ARBA00012662"/>
    </source>
</evidence>
<proteinExistence type="inferred from homology"/>
<dbReference type="InterPro" id="IPR016286">
    <property type="entry name" value="FUC_metazoa-typ"/>
</dbReference>
<feature type="domain" description="Glycoside hydrolase family 29 N-terminal" evidence="7">
    <location>
        <begin position="67"/>
        <end position="415"/>
    </location>
</feature>
<evidence type="ECO:0000256" key="6">
    <source>
        <dbReference type="ARBA" id="ARBA00023295"/>
    </source>
</evidence>
<keyword evidence="5 8" id="KW-0378">Hydrolase</keyword>
<comment type="caution">
    <text evidence="8">The sequence shown here is derived from an EMBL/GenBank/DDBJ whole genome shotgun (WGS) entry which is preliminary data.</text>
</comment>
<dbReference type="SMART" id="SM00812">
    <property type="entry name" value="Alpha_L_fucos"/>
    <property type="match status" value="1"/>
</dbReference>
<evidence type="ECO:0000313" key="9">
    <source>
        <dbReference type="Proteomes" id="UP000193560"/>
    </source>
</evidence>
<dbReference type="PRINTS" id="PR00741">
    <property type="entry name" value="GLHYDRLASE29"/>
</dbReference>
<dbReference type="OrthoDB" id="6039950at2759"/>
<dbReference type="GO" id="GO:0006004">
    <property type="term" value="P:fucose metabolic process"/>
    <property type="evidence" value="ECO:0007669"/>
    <property type="project" value="InterPro"/>
</dbReference>
<dbReference type="InterPro" id="IPR000933">
    <property type="entry name" value="Glyco_hydro_29"/>
</dbReference>
<evidence type="ECO:0000259" key="7">
    <source>
        <dbReference type="Pfam" id="PF01120"/>
    </source>
</evidence>
<comment type="similarity">
    <text evidence="2">Belongs to the glycosyl hydrolase 29 family.</text>
</comment>
<keyword evidence="6" id="KW-0326">Glycosidase</keyword>
<evidence type="ECO:0000256" key="1">
    <source>
        <dbReference type="ARBA" id="ARBA00004071"/>
    </source>
</evidence>
<accession>A0A1X2IEV4</accession>
<dbReference type="InterPro" id="IPR057739">
    <property type="entry name" value="Glyco_hydro_29_N"/>
</dbReference>
<organism evidence="8 9">
    <name type="scientific">Absidia repens</name>
    <dbReference type="NCBI Taxonomy" id="90262"/>
    <lineage>
        <taxon>Eukaryota</taxon>
        <taxon>Fungi</taxon>
        <taxon>Fungi incertae sedis</taxon>
        <taxon>Mucoromycota</taxon>
        <taxon>Mucoromycotina</taxon>
        <taxon>Mucoromycetes</taxon>
        <taxon>Mucorales</taxon>
        <taxon>Cunninghamellaceae</taxon>
        <taxon>Absidia</taxon>
    </lineage>
</organism>
<dbReference type="Pfam" id="PF01120">
    <property type="entry name" value="Alpha_L_fucos"/>
    <property type="match status" value="1"/>
</dbReference>
<dbReference type="AlphaFoldDB" id="A0A1X2IEV4"/>
<evidence type="ECO:0000256" key="5">
    <source>
        <dbReference type="ARBA" id="ARBA00022801"/>
    </source>
</evidence>
<keyword evidence="4" id="KW-0732">Signal</keyword>
<evidence type="ECO:0000256" key="2">
    <source>
        <dbReference type="ARBA" id="ARBA00007951"/>
    </source>
</evidence>
<dbReference type="SUPFAM" id="SSF51445">
    <property type="entry name" value="(Trans)glycosidases"/>
    <property type="match status" value="1"/>
</dbReference>
<dbReference type="STRING" id="90262.A0A1X2IEV4"/>
<dbReference type="Proteomes" id="UP000193560">
    <property type="component" value="Unassembled WGS sequence"/>
</dbReference>
<dbReference type="PANTHER" id="PTHR10030:SF37">
    <property type="entry name" value="ALPHA-L-FUCOSIDASE-RELATED"/>
    <property type="match status" value="1"/>
</dbReference>
<keyword evidence="9" id="KW-1185">Reference proteome</keyword>
<sequence>MTMEHGFLKRLASGQMAVVKVAVDCQHALSAKSPSGLISSLVTISSDSWIGVQKIIAQDLIQIQYTDMTSYTEDEKSLKNHQPPYWLRDAKFGIFIHWGVYTVPSWSKVGQSYSEWYWWQLMQKGSPTYEHHRKTFGEHFEYDDFIDLWNTSAFNPYQWLDLVEKAHAKYFVFTTKHHDGIALFDTKVSQRSSVHFKQQRDFVRELIDVAKTSYPQLKRGLYFSLPEWYHPKYRDDWLGWHGPPRNAYNNSIVPYSASPPIDDFVNELQVPQFLELIDQYEPDIMWCDIGGINNSSAWQAKFFNDAQAQGKQVAINDRCGNGISDFQTIEYQGVSNIPSRFWEATRGIDPYSFGYNHETKPDQYASTTSLIHELINVVARGGNFLLNIGPDAQGNIPEVMRQRLIEIGQWLNKVGPSIFEIAEDPYWVTVQDTATPSQTILFTYHRLGSSFYIFCLERPLSGRVIIRAPIPLPPRSIVRLMGDPLHEKLKWRVWSNGRLIIEVPNRVVESINHAWVFEMIFP</sequence>
<dbReference type="InterPro" id="IPR017853">
    <property type="entry name" value="GH"/>
</dbReference>
<dbReference type="GO" id="GO:0016139">
    <property type="term" value="P:glycoside catabolic process"/>
    <property type="evidence" value="ECO:0007669"/>
    <property type="project" value="TreeGrafter"/>
</dbReference>
<dbReference type="EMBL" id="MCGE01000013">
    <property type="protein sequence ID" value="ORZ15189.1"/>
    <property type="molecule type" value="Genomic_DNA"/>
</dbReference>
<dbReference type="EC" id="3.2.1.51" evidence="3"/>
<gene>
    <name evidence="8" type="ORF">BCR42DRAFT_49448</name>
</gene>
<dbReference type="PANTHER" id="PTHR10030">
    <property type="entry name" value="ALPHA-L-FUCOSIDASE"/>
    <property type="match status" value="1"/>
</dbReference>